<reference evidence="1" key="2">
    <citation type="submission" date="2023-05" db="EMBL/GenBank/DDBJ databases">
        <authorList>
            <consortium name="Lawrence Berkeley National Laboratory"/>
            <person name="Steindorff A."/>
            <person name="Hensen N."/>
            <person name="Bonometti L."/>
            <person name="Westerberg I."/>
            <person name="Brannstrom I.O."/>
            <person name="Guillou S."/>
            <person name="Cros-Aarteil S."/>
            <person name="Calhoun S."/>
            <person name="Haridas S."/>
            <person name="Kuo A."/>
            <person name="Mondo S."/>
            <person name="Pangilinan J."/>
            <person name="Riley R."/>
            <person name="Labutti K."/>
            <person name="Andreopoulos B."/>
            <person name="Lipzen A."/>
            <person name="Chen C."/>
            <person name="Yanf M."/>
            <person name="Daum C."/>
            <person name="Ng V."/>
            <person name="Clum A."/>
            <person name="Ohm R."/>
            <person name="Martin F."/>
            <person name="Silar P."/>
            <person name="Natvig D."/>
            <person name="Lalanne C."/>
            <person name="Gautier V."/>
            <person name="Ament-Velasquez S.L."/>
            <person name="Kruys A."/>
            <person name="Hutchinson M.I."/>
            <person name="Powell A.J."/>
            <person name="Barry K."/>
            <person name="Miller A.N."/>
            <person name="Grigoriev I.V."/>
            <person name="Debuchy R."/>
            <person name="Gladieux P."/>
            <person name="Thoren M.H."/>
            <person name="Johannesson H."/>
        </authorList>
    </citation>
    <scope>NUCLEOTIDE SEQUENCE</scope>
    <source>
        <strain evidence="1">CBS 123565</strain>
    </source>
</reference>
<proteinExistence type="predicted"/>
<organism evidence="1 2">
    <name type="scientific">Trichocladium antarcticum</name>
    <dbReference type="NCBI Taxonomy" id="1450529"/>
    <lineage>
        <taxon>Eukaryota</taxon>
        <taxon>Fungi</taxon>
        <taxon>Dikarya</taxon>
        <taxon>Ascomycota</taxon>
        <taxon>Pezizomycotina</taxon>
        <taxon>Sordariomycetes</taxon>
        <taxon>Sordariomycetidae</taxon>
        <taxon>Sordariales</taxon>
        <taxon>Chaetomiaceae</taxon>
        <taxon>Trichocladium</taxon>
    </lineage>
</organism>
<reference evidence="1" key="1">
    <citation type="journal article" date="2023" name="Mol. Phylogenet. Evol.">
        <title>Genome-scale phylogeny and comparative genomics of the fungal order Sordariales.</title>
        <authorList>
            <person name="Hensen N."/>
            <person name="Bonometti L."/>
            <person name="Westerberg I."/>
            <person name="Brannstrom I.O."/>
            <person name="Guillou S."/>
            <person name="Cros-Aarteil S."/>
            <person name="Calhoun S."/>
            <person name="Haridas S."/>
            <person name="Kuo A."/>
            <person name="Mondo S."/>
            <person name="Pangilinan J."/>
            <person name="Riley R."/>
            <person name="LaButti K."/>
            <person name="Andreopoulos B."/>
            <person name="Lipzen A."/>
            <person name="Chen C."/>
            <person name="Yan M."/>
            <person name="Daum C."/>
            <person name="Ng V."/>
            <person name="Clum A."/>
            <person name="Steindorff A."/>
            <person name="Ohm R.A."/>
            <person name="Martin F."/>
            <person name="Silar P."/>
            <person name="Natvig D.O."/>
            <person name="Lalanne C."/>
            <person name="Gautier V."/>
            <person name="Ament-Velasquez S.L."/>
            <person name="Kruys A."/>
            <person name="Hutchinson M.I."/>
            <person name="Powell A.J."/>
            <person name="Barry K."/>
            <person name="Miller A.N."/>
            <person name="Grigoriev I.V."/>
            <person name="Debuchy R."/>
            <person name="Gladieux P."/>
            <person name="Hiltunen Thoren M."/>
            <person name="Johannesson H."/>
        </authorList>
    </citation>
    <scope>NUCLEOTIDE SEQUENCE</scope>
    <source>
        <strain evidence="1">CBS 123565</strain>
    </source>
</reference>
<gene>
    <name evidence="1" type="ORF">BT67DRAFT_113213</name>
</gene>
<evidence type="ECO:0000313" key="2">
    <source>
        <dbReference type="Proteomes" id="UP001304895"/>
    </source>
</evidence>
<evidence type="ECO:0000313" key="1">
    <source>
        <dbReference type="EMBL" id="KAK4137549.1"/>
    </source>
</evidence>
<protein>
    <submittedName>
        <fullName evidence="1">Uncharacterized protein</fullName>
    </submittedName>
</protein>
<keyword evidence="2" id="KW-1185">Reference proteome</keyword>
<dbReference type="Proteomes" id="UP001304895">
    <property type="component" value="Unassembled WGS sequence"/>
</dbReference>
<name>A0AAN6URC3_9PEZI</name>
<accession>A0AAN6URC3</accession>
<dbReference type="EMBL" id="MU853402">
    <property type="protein sequence ID" value="KAK4137549.1"/>
    <property type="molecule type" value="Genomic_DNA"/>
</dbReference>
<comment type="caution">
    <text evidence="1">The sequence shown here is derived from an EMBL/GenBank/DDBJ whole genome shotgun (WGS) entry which is preliminary data.</text>
</comment>
<sequence length="370" mass="39996">MDGTLQSPPKPSLMYIHQTPPRSLAFLLTRLVTERRFPGTWRCCMSQQASFGHASGRLYRLVSIHPPRALAHAIQSGGLGSPADDVLYILTCADNPRTLAALSDCHRASRLAGLVRIVLSLPWHGIRLPSTLSTASFAPVRIDCGEEIVSISCHQQTGRSCSQETRIYTGHPPVSNSPDALGPNLSRPCLHASCRVPYFPPRVGDGPRHAPLLSKAQSKHFARFHLDAPQSGRILHPALSYWHSRTPLPPTRFGALVTVSILLLLLCACAGLDVLGVMNSIPGPVALQTHNISTYVCGTQQHHLPPTHLPNCGPLSWVGLPANEDGTVLSLLPPLCCAVLSICHDMDDLAAGFWSRLGPACRKEVSRPSL</sequence>
<dbReference type="AlphaFoldDB" id="A0AAN6URC3"/>